<accession>C5DH97</accession>
<keyword evidence="10" id="KW-0862">Zinc</keyword>
<feature type="region of interest" description="Disordered" evidence="13">
    <location>
        <begin position="323"/>
        <end position="354"/>
    </location>
</feature>
<comment type="pathway">
    <text evidence="3">Protein modification; protein ubiquitination.</text>
</comment>
<dbReference type="InterPro" id="IPR001841">
    <property type="entry name" value="Znf_RING"/>
</dbReference>
<dbReference type="Pfam" id="PF25447">
    <property type="entry name" value="RING_ZNF598"/>
    <property type="match status" value="1"/>
</dbReference>
<dbReference type="STRING" id="559295.C5DH97"/>
<gene>
    <name evidence="15" type="ordered locus">KLTH0E02486g</name>
</gene>
<comment type="similarity">
    <text evidence="11">Belongs to the ZNF598/HEL2 family.</text>
</comment>
<evidence type="ECO:0000256" key="5">
    <source>
        <dbReference type="ARBA" id="ARBA00022490"/>
    </source>
</evidence>
<keyword evidence="8" id="KW-0479">Metal-binding</keyword>
<dbReference type="FunCoup" id="C5DH97">
    <property type="interactions" value="105"/>
</dbReference>
<dbReference type="eggNOG" id="KOG2231">
    <property type="taxonomic scope" value="Eukaryota"/>
</dbReference>
<dbReference type="GO" id="GO:0016567">
    <property type="term" value="P:protein ubiquitination"/>
    <property type="evidence" value="ECO:0007669"/>
    <property type="project" value="TreeGrafter"/>
</dbReference>
<dbReference type="Gene3D" id="3.30.40.10">
    <property type="entry name" value="Zinc/RING finger domain, C3HC4 (zinc finger)"/>
    <property type="match status" value="1"/>
</dbReference>
<evidence type="ECO:0000313" key="15">
    <source>
        <dbReference type="EMBL" id="CAR23158.1"/>
    </source>
</evidence>
<keyword evidence="16" id="KW-1185">Reference proteome</keyword>
<feature type="compositionally biased region" description="Polar residues" evidence="13">
    <location>
        <begin position="1"/>
        <end position="18"/>
    </location>
</feature>
<dbReference type="PANTHER" id="PTHR22938">
    <property type="entry name" value="ZINC FINGER PROTEIN 598"/>
    <property type="match status" value="1"/>
</dbReference>
<dbReference type="SMART" id="SM00355">
    <property type="entry name" value="ZnF_C2H2"/>
    <property type="match status" value="3"/>
</dbReference>
<feature type="compositionally biased region" description="Low complexity" evidence="13">
    <location>
        <begin position="323"/>
        <end position="336"/>
    </location>
</feature>
<dbReference type="SUPFAM" id="SSF57850">
    <property type="entry name" value="RING/U-box"/>
    <property type="match status" value="1"/>
</dbReference>
<dbReference type="GO" id="GO:0008270">
    <property type="term" value="F:zinc ion binding"/>
    <property type="evidence" value="ECO:0007669"/>
    <property type="project" value="UniProtKB-KW"/>
</dbReference>
<evidence type="ECO:0000256" key="3">
    <source>
        <dbReference type="ARBA" id="ARBA00004906"/>
    </source>
</evidence>
<dbReference type="OrthoDB" id="3838338at2759"/>
<dbReference type="KEGG" id="lth:KLTH0E02486g"/>
<dbReference type="EMBL" id="CU928169">
    <property type="protein sequence ID" value="CAR23158.1"/>
    <property type="molecule type" value="Genomic_DNA"/>
</dbReference>
<evidence type="ECO:0000256" key="4">
    <source>
        <dbReference type="ARBA" id="ARBA00012483"/>
    </source>
</evidence>
<evidence type="ECO:0000256" key="13">
    <source>
        <dbReference type="SAM" id="MobiDB-lite"/>
    </source>
</evidence>
<dbReference type="InterPro" id="IPR056437">
    <property type="entry name" value="Znf-C2H2_ZNF598/HEL2"/>
</dbReference>
<dbReference type="PROSITE" id="PS50089">
    <property type="entry name" value="ZF_RING_2"/>
    <property type="match status" value="1"/>
</dbReference>
<evidence type="ECO:0000256" key="8">
    <source>
        <dbReference type="ARBA" id="ARBA00022723"/>
    </source>
</evidence>
<evidence type="ECO:0000256" key="1">
    <source>
        <dbReference type="ARBA" id="ARBA00000900"/>
    </source>
</evidence>
<feature type="compositionally biased region" description="Basic and acidic residues" evidence="13">
    <location>
        <begin position="343"/>
        <end position="354"/>
    </location>
</feature>
<comment type="subcellular location">
    <subcellularLocation>
        <location evidence="2">Cytoplasm</location>
    </subcellularLocation>
</comment>
<dbReference type="GO" id="GO:0072344">
    <property type="term" value="P:rescue of stalled ribosome"/>
    <property type="evidence" value="ECO:0007669"/>
    <property type="project" value="InterPro"/>
</dbReference>
<feature type="compositionally biased region" description="Polar residues" evidence="13">
    <location>
        <begin position="578"/>
        <end position="591"/>
    </location>
</feature>
<keyword evidence="7" id="KW-0808">Transferase</keyword>
<dbReference type="InterPro" id="IPR044288">
    <property type="entry name" value="ZNF598/HEL2"/>
</dbReference>
<sequence>MSTQPQQKRNFRRTQGAQSKPKKDLGKNGEQGWKRTFSQGREGGDTASELDEEDICIICAEKIKYASISPCNHVTCNRCTFRQRALYNKRSCLVCRTESDLVIFSADKKAAFGDINSQSLVDTNDKYGVSFTSKDAASATLNLLLFTCPFGDTGSTDYENFKKYNAHLKNAHNKTICMICASHKKAFPSELRVYTPNQLRVHQSKGDSEGFKGHPMCGFCSGQRFYSDDELNIHMRDRHERCHICDQENSASPRYFKDYDQLFEHFKFEHYICTVQSCLDSKFVVFRDDLDLQAHILKEHGSILRNGNNNAALKGRKYQSQLSTFSRPSSRNSSTSDFGGVSSKKEDPENSQEVKRLRMEERARHYLNYSHTDFEQFLAINESYKNKMITAQDVYSAYENLFKSPQANTALLLYDFSELFPKNTKFHQDLRAIYDSEQKKQDRFTNFPSLSNSSPSLLAGNVVSGSWGRNGGTNKAARQFNFPALKKPSSPQPLLVPQKVSYSKPKSATPKVAPSLTTRKSSSTESFYKPTYLDNKKASVAPSAAVDREKFPPLPKSQAKKFRAPLVNQPDIPDPSQWGKTPPSSRQNSETSNRDTTDTASPIHVKKGKQKQLLFHIGI</sequence>
<feature type="compositionally biased region" description="Polar residues" evidence="13">
    <location>
        <begin position="515"/>
        <end position="526"/>
    </location>
</feature>
<dbReference type="GO" id="GO:0043022">
    <property type="term" value="F:ribosome binding"/>
    <property type="evidence" value="ECO:0007669"/>
    <property type="project" value="TreeGrafter"/>
</dbReference>
<evidence type="ECO:0000256" key="6">
    <source>
        <dbReference type="ARBA" id="ARBA00022553"/>
    </source>
</evidence>
<dbReference type="InterPro" id="IPR013083">
    <property type="entry name" value="Znf_RING/FYVE/PHD"/>
</dbReference>
<dbReference type="InParanoid" id="C5DH97"/>
<dbReference type="EC" id="2.3.2.27" evidence="4"/>
<dbReference type="InterPro" id="IPR041888">
    <property type="entry name" value="RING-HC_ZNF598/HEL2"/>
</dbReference>
<dbReference type="InterPro" id="IPR057634">
    <property type="entry name" value="PAH_ZNF598/HEL2"/>
</dbReference>
<evidence type="ECO:0000256" key="2">
    <source>
        <dbReference type="ARBA" id="ARBA00004496"/>
    </source>
</evidence>
<dbReference type="RefSeq" id="XP_002553595.1">
    <property type="nucleotide sequence ID" value="XM_002553549.1"/>
</dbReference>
<keyword evidence="5" id="KW-0963">Cytoplasm</keyword>
<dbReference type="PANTHER" id="PTHR22938:SF0">
    <property type="entry name" value="E3 UBIQUITIN-PROTEIN LIGASE ZNF598"/>
    <property type="match status" value="1"/>
</dbReference>
<evidence type="ECO:0000256" key="7">
    <source>
        <dbReference type="ARBA" id="ARBA00022679"/>
    </source>
</evidence>
<dbReference type="CDD" id="cd16615">
    <property type="entry name" value="RING-HC_ZNF598"/>
    <property type="match status" value="1"/>
</dbReference>
<evidence type="ECO:0000256" key="11">
    <source>
        <dbReference type="ARBA" id="ARBA00035113"/>
    </source>
</evidence>
<dbReference type="InterPro" id="IPR013087">
    <property type="entry name" value="Znf_C2H2_type"/>
</dbReference>
<feature type="domain" description="RING-type" evidence="14">
    <location>
        <begin position="56"/>
        <end position="96"/>
    </location>
</feature>
<evidence type="ECO:0000256" key="10">
    <source>
        <dbReference type="ARBA" id="ARBA00022833"/>
    </source>
</evidence>
<keyword evidence="9 12" id="KW-0863">Zinc-finger</keyword>
<reference evidence="15 16" key="1">
    <citation type="journal article" date="2009" name="Genome Res.">
        <title>Comparative genomics of protoploid Saccharomycetaceae.</title>
        <authorList>
            <consortium name="The Genolevures Consortium"/>
            <person name="Souciet J.-L."/>
            <person name="Dujon B."/>
            <person name="Gaillardin C."/>
            <person name="Johnston M."/>
            <person name="Baret P.V."/>
            <person name="Cliften P."/>
            <person name="Sherman D.J."/>
            <person name="Weissenbach J."/>
            <person name="Westhof E."/>
            <person name="Wincker P."/>
            <person name="Jubin C."/>
            <person name="Poulain J."/>
            <person name="Barbe V."/>
            <person name="Segurens B."/>
            <person name="Artiguenave F."/>
            <person name="Anthouard V."/>
            <person name="Vacherie B."/>
            <person name="Val M.-E."/>
            <person name="Fulton R.S."/>
            <person name="Minx P."/>
            <person name="Wilson R."/>
            <person name="Durrens P."/>
            <person name="Jean G."/>
            <person name="Marck C."/>
            <person name="Martin T."/>
            <person name="Nikolski M."/>
            <person name="Rolland T."/>
            <person name="Seret M.-L."/>
            <person name="Casaregola S."/>
            <person name="Despons L."/>
            <person name="Fairhead C."/>
            <person name="Fischer G."/>
            <person name="Lafontaine I."/>
            <person name="Leh V."/>
            <person name="Lemaire M."/>
            <person name="de Montigny J."/>
            <person name="Neuveglise C."/>
            <person name="Thierry A."/>
            <person name="Blanc-Lenfle I."/>
            <person name="Bleykasten C."/>
            <person name="Diffels J."/>
            <person name="Fritsch E."/>
            <person name="Frangeul L."/>
            <person name="Goeffon A."/>
            <person name="Jauniaux N."/>
            <person name="Kachouri-Lafond R."/>
            <person name="Payen C."/>
            <person name="Potier S."/>
            <person name="Pribylova L."/>
            <person name="Ozanne C."/>
            <person name="Richard G.-F."/>
            <person name="Sacerdot C."/>
            <person name="Straub M.-L."/>
            <person name="Talla E."/>
        </authorList>
    </citation>
    <scope>NUCLEOTIDE SEQUENCE [LARGE SCALE GENOMIC DNA]</scope>
    <source>
        <strain evidence="16">ATCC 56472 / CBS 6340 / NRRL Y-8284</strain>
    </source>
</reference>
<dbReference type="GeneID" id="8291737"/>
<dbReference type="Proteomes" id="UP000002036">
    <property type="component" value="Chromosome E"/>
</dbReference>
<dbReference type="GO" id="GO:0061630">
    <property type="term" value="F:ubiquitin protein ligase activity"/>
    <property type="evidence" value="ECO:0007669"/>
    <property type="project" value="UniProtKB-EC"/>
</dbReference>
<evidence type="ECO:0000256" key="12">
    <source>
        <dbReference type="PROSITE-ProRule" id="PRU00175"/>
    </source>
</evidence>
<feature type="region of interest" description="Disordered" evidence="13">
    <location>
        <begin position="538"/>
        <end position="609"/>
    </location>
</feature>
<dbReference type="AlphaFoldDB" id="C5DH97"/>
<dbReference type="OMA" id="HTTCHKC"/>
<feature type="region of interest" description="Disordered" evidence="13">
    <location>
        <begin position="483"/>
        <end position="526"/>
    </location>
</feature>
<evidence type="ECO:0000313" key="16">
    <source>
        <dbReference type="Proteomes" id="UP000002036"/>
    </source>
</evidence>
<dbReference type="HOGENOM" id="CLU_008515_2_0_1"/>
<feature type="region of interest" description="Disordered" evidence="13">
    <location>
        <begin position="1"/>
        <end position="46"/>
    </location>
</feature>
<name>C5DH97_LACTC</name>
<organism evidence="15 16">
    <name type="scientific">Lachancea thermotolerans (strain ATCC 56472 / CBS 6340 / NRRL Y-8284)</name>
    <name type="common">Yeast</name>
    <name type="synonym">Kluyveromyces thermotolerans</name>
    <dbReference type="NCBI Taxonomy" id="559295"/>
    <lineage>
        <taxon>Eukaryota</taxon>
        <taxon>Fungi</taxon>
        <taxon>Dikarya</taxon>
        <taxon>Ascomycota</taxon>
        <taxon>Saccharomycotina</taxon>
        <taxon>Saccharomycetes</taxon>
        <taxon>Saccharomycetales</taxon>
        <taxon>Saccharomycetaceae</taxon>
        <taxon>Lachancea</taxon>
    </lineage>
</organism>
<proteinExistence type="inferred from homology"/>
<protein>
    <recommendedName>
        <fullName evidence="4">RING-type E3 ubiquitin transferase</fullName>
        <ecNumber evidence="4">2.3.2.27</ecNumber>
    </recommendedName>
</protein>
<dbReference type="GO" id="GO:0005737">
    <property type="term" value="C:cytoplasm"/>
    <property type="evidence" value="ECO:0007669"/>
    <property type="project" value="UniProtKB-SubCell"/>
</dbReference>
<evidence type="ECO:0000256" key="9">
    <source>
        <dbReference type="ARBA" id="ARBA00022771"/>
    </source>
</evidence>
<dbReference type="Pfam" id="PF23230">
    <property type="entry name" value="zf-C2H2_13"/>
    <property type="match status" value="1"/>
</dbReference>
<dbReference type="Pfam" id="PF23202">
    <property type="entry name" value="PAH_ZNF598"/>
    <property type="match status" value="1"/>
</dbReference>
<keyword evidence="6" id="KW-0597">Phosphoprotein</keyword>
<evidence type="ECO:0000259" key="14">
    <source>
        <dbReference type="PROSITE" id="PS50089"/>
    </source>
</evidence>
<comment type="catalytic activity">
    <reaction evidence="1">
        <text>S-ubiquitinyl-[E2 ubiquitin-conjugating enzyme]-L-cysteine + [acceptor protein]-L-lysine = [E2 ubiquitin-conjugating enzyme]-L-cysteine + N(6)-ubiquitinyl-[acceptor protein]-L-lysine.</text>
        <dbReference type="EC" id="2.3.2.27"/>
    </reaction>
</comment>